<gene>
    <name evidence="1" type="ORF">OCK74_25920</name>
</gene>
<dbReference type="RefSeq" id="WP_279300020.1">
    <property type="nucleotide sequence ID" value="NZ_JAOTIF010000038.1"/>
</dbReference>
<comment type="caution">
    <text evidence="1">The sequence shown here is derived from an EMBL/GenBank/DDBJ whole genome shotgun (WGS) entry which is preliminary data.</text>
</comment>
<dbReference type="Proteomes" id="UP001155483">
    <property type="component" value="Unassembled WGS sequence"/>
</dbReference>
<dbReference type="AlphaFoldDB" id="A0A9X2XPZ5"/>
<evidence type="ECO:0000313" key="1">
    <source>
        <dbReference type="EMBL" id="MCU7552583.1"/>
    </source>
</evidence>
<proteinExistence type="predicted"/>
<dbReference type="EMBL" id="JAOTIF010000038">
    <property type="protein sequence ID" value="MCU7552583.1"/>
    <property type="molecule type" value="Genomic_DNA"/>
</dbReference>
<evidence type="ECO:0000313" key="2">
    <source>
        <dbReference type="Proteomes" id="UP001155483"/>
    </source>
</evidence>
<reference evidence="1" key="2">
    <citation type="submission" date="2023-04" db="EMBL/GenBank/DDBJ databases">
        <title>Paracnuella aquatica gen. nov., sp. nov., a member of the family Chitinophagaceae isolated from a hot spring.</title>
        <authorList>
            <person name="Wang C."/>
        </authorList>
    </citation>
    <scope>NUCLEOTIDE SEQUENCE</scope>
    <source>
        <strain evidence="1">LB-8</strain>
    </source>
</reference>
<accession>A0A9X2XPZ5</accession>
<reference evidence="1" key="1">
    <citation type="submission" date="2022-09" db="EMBL/GenBank/DDBJ databases">
        <authorList>
            <person name="Yuan C."/>
            <person name="Ke Z."/>
        </authorList>
    </citation>
    <scope>NUCLEOTIDE SEQUENCE</scope>
    <source>
        <strain evidence="1">LB-8</strain>
    </source>
</reference>
<name>A0A9X2XPZ5_9BACT</name>
<organism evidence="1 2">
    <name type="scientific">Paraflavisolibacter caeni</name>
    <dbReference type="NCBI Taxonomy" id="2982496"/>
    <lineage>
        <taxon>Bacteria</taxon>
        <taxon>Pseudomonadati</taxon>
        <taxon>Bacteroidota</taxon>
        <taxon>Chitinophagia</taxon>
        <taxon>Chitinophagales</taxon>
        <taxon>Chitinophagaceae</taxon>
        <taxon>Paraflavisolibacter</taxon>
    </lineage>
</organism>
<sequence>MEYSIKYVTRILSKNEYQNEFDLIINLLQQHRIGQVELLFGFAWGNEYGDWTPLLTHPADIRKEIQKAQSTGAGSFGSDDLFMTLSDLETELLFCHENDVHLAYNQDNPIAGAILEGWRKKGLLHPSCV</sequence>
<protein>
    <submittedName>
        <fullName evidence="1">Uncharacterized protein</fullName>
    </submittedName>
</protein>
<keyword evidence="2" id="KW-1185">Reference proteome</keyword>